<dbReference type="EMBL" id="KU971081">
    <property type="protein sequence ID" value="ASN63675.1"/>
    <property type="molecule type" value="Genomic_DNA"/>
</dbReference>
<dbReference type="Gene3D" id="2.30.33.40">
    <property type="entry name" value="GroES chaperonin"/>
    <property type="match status" value="1"/>
</dbReference>
<sequence>MLKPLDNRVIVKPFPPEDKFMGRFSIPDEYKVDPNAGEVISVGSEVKDIKIGNIAIYDGNYGVNIIDEGETYRVLEKKNIFAIK</sequence>
<dbReference type="CDD" id="cd00320">
    <property type="entry name" value="cpn10"/>
    <property type="match status" value="1"/>
</dbReference>
<gene>
    <name evidence="2" type="primary">groES</name>
</gene>
<dbReference type="InterPro" id="IPR011032">
    <property type="entry name" value="GroES-like_sf"/>
</dbReference>
<keyword evidence="1" id="KW-0143">Chaperone</keyword>
<proteinExistence type="predicted"/>
<dbReference type="InterPro" id="IPR037124">
    <property type="entry name" value="Chaperonin_GroES_sf"/>
</dbReference>
<evidence type="ECO:0000256" key="1">
    <source>
        <dbReference type="ARBA" id="ARBA00023186"/>
    </source>
</evidence>
<dbReference type="GO" id="GO:0005524">
    <property type="term" value="F:ATP binding"/>
    <property type="evidence" value="ECO:0007669"/>
    <property type="project" value="InterPro"/>
</dbReference>
<reference evidence="2" key="1">
    <citation type="submission" date="2016-03" db="EMBL/GenBank/DDBJ databases">
        <title>Novel chaperonins are prevalent in the virioplankton and link to viral biology and ecology.</title>
        <authorList>
            <person name="Marine R.L."/>
            <person name="Nasko D.J."/>
            <person name="Polson S.W."/>
            <person name="Wommack K.E."/>
        </authorList>
    </citation>
    <scope>NUCLEOTIDE SEQUENCE</scope>
</reference>
<dbReference type="SMART" id="SM00883">
    <property type="entry name" value="Cpn10"/>
    <property type="match status" value="1"/>
</dbReference>
<name>A0A221S4I6_9VIRU</name>
<dbReference type="GO" id="GO:0044183">
    <property type="term" value="F:protein folding chaperone"/>
    <property type="evidence" value="ECO:0007669"/>
    <property type="project" value="InterPro"/>
</dbReference>
<accession>A0A221S4I6</accession>
<protein>
    <submittedName>
        <fullName evidence="2">Co-chaperonin GroES</fullName>
    </submittedName>
</protein>
<dbReference type="PRINTS" id="PR00297">
    <property type="entry name" value="CHAPERONIN10"/>
</dbReference>
<dbReference type="Pfam" id="PF00166">
    <property type="entry name" value="Cpn10"/>
    <property type="match status" value="1"/>
</dbReference>
<dbReference type="InterPro" id="IPR020818">
    <property type="entry name" value="Chaperonin_GroES"/>
</dbReference>
<evidence type="ECO:0000313" key="2">
    <source>
        <dbReference type="EMBL" id="ASN63675.1"/>
    </source>
</evidence>
<dbReference type="SUPFAM" id="SSF50129">
    <property type="entry name" value="GroES-like"/>
    <property type="match status" value="1"/>
</dbReference>
<organism evidence="2">
    <name type="scientific">uncultured virus</name>
    <dbReference type="NCBI Taxonomy" id="340016"/>
    <lineage>
        <taxon>Viruses</taxon>
        <taxon>environmental samples</taxon>
    </lineage>
</organism>